<accession>A0A382FJJ3</accession>
<proteinExistence type="predicted"/>
<dbReference type="EMBL" id="UINC01050008">
    <property type="protein sequence ID" value="SVB62464.1"/>
    <property type="molecule type" value="Genomic_DNA"/>
</dbReference>
<protein>
    <submittedName>
        <fullName evidence="1">Uncharacterized protein</fullName>
    </submittedName>
</protein>
<gene>
    <name evidence="1" type="ORF">METZ01_LOCUS215318</name>
</gene>
<reference evidence="1" key="1">
    <citation type="submission" date="2018-05" db="EMBL/GenBank/DDBJ databases">
        <authorList>
            <person name="Lanie J.A."/>
            <person name="Ng W.-L."/>
            <person name="Kazmierczak K.M."/>
            <person name="Andrzejewski T.M."/>
            <person name="Davidsen T.M."/>
            <person name="Wayne K.J."/>
            <person name="Tettelin H."/>
            <person name="Glass J.I."/>
            <person name="Rusch D."/>
            <person name="Podicherti R."/>
            <person name="Tsui H.-C.T."/>
            <person name="Winkler M.E."/>
        </authorList>
    </citation>
    <scope>NUCLEOTIDE SEQUENCE</scope>
</reference>
<name>A0A382FJJ3_9ZZZZ</name>
<organism evidence="1">
    <name type="scientific">marine metagenome</name>
    <dbReference type="NCBI Taxonomy" id="408172"/>
    <lineage>
        <taxon>unclassified sequences</taxon>
        <taxon>metagenomes</taxon>
        <taxon>ecological metagenomes</taxon>
    </lineage>
</organism>
<sequence length="75" mass="8498">MSSRKTYDGLAQEIADEVNEDIRMSNNLSDGEEYNDQIIEQMVMDKASAETPDYLDHYDVASKALEMVDYDAVIS</sequence>
<evidence type="ECO:0000313" key="1">
    <source>
        <dbReference type="EMBL" id="SVB62464.1"/>
    </source>
</evidence>
<dbReference type="AlphaFoldDB" id="A0A382FJJ3"/>